<reference evidence="2" key="1">
    <citation type="journal article" date="2021" name="bioRxiv">
        <title>Whole Genome Assembly and Annotation of Northern Wild Rice, Zizania palustris L., Supports a Whole Genome Duplication in the Zizania Genus.</title>
        <authorList>
            <person name="Haas M."/>
            <person name="Kono T."/>
            <person name="Macchietto M."/>
            <person name="Millas R."/>
            <person name="McGilp L."/>
            <person name="Shao M."/>
            <person name="Duquette J."/>
            <person name="Hirsch C.N."/>
            <person name="Kimball J."/>
        </authorList>
    </citation>
    <scope>NUCLEOTIDE SEQUENCE</scope>
    <source>
        <tissue evidence="2">Fresh leaf tissue</tissue>
    </source>
</reference>
<accession>A0A8J5RZ15</accession>
<proteinExistence type="predicted"/>
<dbReference type="Proteomes" id="UP000729402">
    <property type="component" value="Unassembled WGS sequence"/>
</dbReference>
<sequence length="75" mass="8286">MRATTVVFDVNTVLEINPWTCMATANKSVPASWHARSRLPKVKGIGLHPGPSRNMARNIGKASSVSPDRTWPEMR</sequence>
<evidence type="ECO:0000313" key="3">
    <source>
        <dbReference type="Proteomes" id="UP000729402"/>
    </source>
</evidence>
<feature type="region of interest" description="Disordered" evidence="1">
    <location>
        <begin position="42"/>
        <end position="75"/>
    </location>
</feature>
<comment type="caution">
    <text evidence="2">The sequence shown here is derived from an EMBL/GenBank/DDBJ whole genome shotgun (WGS) entry which is preliminary data.</text>
</comment>
<protein>
    <submittedName>
        <fullName evidence="2">Uncharacterized protein</fullName>
    </submittedName>
</protein>
<evidence type="ECO:0000313" key="2">
    <source>
        <dbReference type="EMBL" id="KAG8064745.1"/>
    </source>
</evidence>
<keyword evidence="3" id="KW-1185">Reference proteome</keyword>
<organism evidence="2 3">
    <name type="scientific">Zizania palustris</name>
    <name type="common">Northern wild rice</name>
    <dbReference type="NCBI Taxonomy" id="103762"/>
    <lineage>
        <taxon>Eukaryota</taxon>
        <taxon>Viridiplantae</taxon>
        <taxon>Streptophyta</taxon>
        <taxon>Embryophyta</taxon>
        <taxon>Tracheophyta</taxon>
        <taxon>Spermatophyta</taxon>
        <taxon>Magnoliopsida</taxon>
        <taxon>Liliopsida</taxon>
        <taxon>Poales</taxon>
        <taxon>Poaceae</taxon>
        <taxon>BOP clade</taxon>
        <taxon>Oryzoideae</taxon>
        <taxon>Oryzeae</taxon>
        <taxon>Zizaniinae</taxon>
        <taxon>Zizania</taxon>
    </lineage>
</organism>
<dbReference type="AlphaFoldDB" id="A0A8J5RZ15"/>
<reference evidence="2" key="2">
    <citation type="submission" date="2021-02" db="EMBL/GenBank/DDBJ databases">
        <authorList>
            <person name="Kimball J.A."/>
            <person name="Haas M.W."/>
            <person name="Macchietto M."/>
            <person name="Kono T."/>
            <person name="Duquette J."/>
            <person name="Shao M."/>
        </authorList>
    </citation>
    <scope>NUCLEOTIDE SEQUENCE</scope>
    <source>
        <tissue evidence="2">Fresh leaf tissue</tissue>
    </source>
</reference>
<dbReference type="EMBL" id="JAAALK010000285">
    <property type="protein sequence ID" value="KAG8064745.1"/>
    <property type="molecule type" value="Genomic_DNA"/>
</dbReference>
<gene>
    <name evidence="2" type="ORF">GUJ93_ZPchr0004g40180</name>
</gene>
<name>A0A8J5RZ15_ZIZPA</name>
<evidence type="ECO:0000256" key="1">
    <source>
        <dbReference type="SAM" id="MobiDB-lite"/>
    </source>
</evidence>